<sequence>MSLHFALFFKGCILFLLSLDSKMKALLSKICWFVPIASLEKDESENSNQSENDFSVNWSQLWQSAQKLYISVFDSDLTKLERNAYVNPLISLNIRKRHELIFLFLVSSLRHIMICRHSSGAPGNIISLPLAAFKKHNAHLCHCAFFIVWIKF</sequence>
<protein>
    <submittedName>
        <fullName evidence="1">Uncharacterized protein</fullName>
    </submittedName>
</protein>
<dbReference type="Proteomes" id="UP000682358">
    <property type="component" value="Chromosome"/>
</dbReference>
<evidence type="ECO:0000313" key="2">
    <source>
        <dbReference type="Proteomes" id="UP000682358"/>
    </source>
</evidence>
<organism evidence="1 2">
    <name type="scientific">Providencia rettgeri</name>
    <dbReference type="NCBI Taxonomy" id="587"/>
    <lineage>
        <taxon>Bacteria</taxon>
        <taxon>Pseudomonadati</taxon>
        <taxon>Pseudomonadota</taxon>
        <taxon>Gammaproteobacteria</taxon>
        <taxon>Enterobacterales</taxon>
        <taxon>Morganellaceae</taxon>
        <taxon>Providencia</taxon>
    </lineage>
</organism>
<gene>
    <name evidence="1" type="ORF">KOF27_14045</name>
</gene>
<proteinExistence type="predicted"/>
<reference evidence="1" key="1">
    <citation type="submission" date="2021-06" db="EMBL/GenBank/DDBJ databases">
        <title>Emergence of genetically related NDM-1-producing Providencia rettgeri strains in Argentina.</title>
        <authorList>
            <person name="Pasteran F."/>
            <person name="Meo A."/>
            <person name="Gomez S."/>
            <person name="Derdoy L."/>
            <person name="Albronoz E."/>
            <person name="Faccone D."/>
            <person name="Guerriero L."/>
            <person name="Archuby D."/>
            <person name="Tarzia A."/>
            <person name="Lopez M."/>
            <person name="Corso A."/>
        </authorList>
    </citation>
    <scope>NUCLEOTIDE SEQUENCE</scope>
    <source>
        <strain evidence="1">PreM15628</strain>
    </source>
</reference>
<accession>A0AAJ4THA7</accession>
<name>A0AAJ4THA7_PRORE</name>
<dbReference type="AlphaFoldDB" id="A0AAJ4THA7"/>
<evidence type="ECO:0000313" key="1">
    <source>
        <dbReference type="EMBL" id="QWQ19735.2"/>
    </source>
</evidence>
<dbReference type="EMBL" id="CP076405">
    <property type="protein sequence ID" value="QWQ19735.2"/>
    <property type="molecule type" value="Genomic_DNA"/>
</dbReference>